<keyword evidence="9" id="KW-0472">Membrane</keyword>
<evidence type="ECO:0000256" key="4">
    <source>
        <dbReference type="ARBA" id="ARBA00022597"/>
    </source>
</evidence>
<dbReference type="Gene3D" id="3.40.50.300">
    <property type="entry name" value="P-loop containing nucleotide triphosphate hydrolases"/>
    <property type="match status" value="2"/>
</dbReference>
<dbReference type="CDD" id="cd03215">
    <property type="entry name" value="ABC_Carb_Monos_II"/>
    <property type="match status" value="1"/>
</dbReference>
<comment type="subcellular location">
    <subcellularLocation>
        <location evidence="1">Cell membrane</location>
        <topology evidence="1">Peripheral membrane protein</topology>
    </subcellularLocation>
</comment>
<feature type="domain" description="ABC transporter" evidence="10">
    <location>
        <begin position="18"/>
        <end position="255"/>
    </location>
</feature>
<dbReference type="Proteomes" id="UP000289260">
    <property type="component" value="Chromosome"/>
</dbReference>
<keyword evidence="3" id="KW-1003">Cell membrane</keyword>
<organism evidence="11 12">
    <name type="scientific">Leucobacter triazinivorans</name>
    <dbReference type="NCBI Taxonomy" id="1784719"/>
    <lineage>
        <taxon>Bacteria</taxon>
        <taxon>Bacillati</taxon>
        <taxon>Actinomycetota</taxon>
        <taxon>Actinomycetes</taxon>
        <taxon>Micrococcales</taxon>
        <taxon>Microbacteriaceae</taxon>
        <taxon>Leucobacter</taxon>
    </lineage>
</organism>
<reference evidence="11 12" key="1">
    <citation type="submission" date="2019-02" db="EMBL/GenBank/DDBJ databases">
        <authorList>
            <person name="Sun L."/>
            <person name="Pan D."/>
            <person name="Wu X."/>
        </authorList>
    </citation>
    <scope>NUCLEOTIDE SEQUENCE [LARGE SCALE GENOMIC DNA]</scope>
    <source>
        <strain evidence="11 12">JW-1</strain>
    </source>
</reference>
<dbReference type="RefSeq" id="WP_130110228.1">
    <property type="nucleotide sequence ID" value="NZ_CP035806.1"/>
</dbReference>
<evidence type="ECO:0000259" key="10">
    <source>
        <dbReference type="PROSITE" id="PS50893"/>
    </source>
</evidence>
<keyword evidence="6" id="KW-0547">Nucleotide-binding</keyword>
<protein>
    <submittedName>
        <fullName evidence="11">Sugar ABC transporter ATP-binding protein</fullName>
    </submittedName>
</protein>
<dbReference type="EMBL" id="CP035806">
    <property type="protein sequence ID" value="QBE49097.1"/>
    <property type="molecule type" value="Genomic_DNA"/>
</dbReference>
<dbReference type="GO" id="GO:0005886">
    <property type="term" value="C:plasma membrane"/>
    <property type="evidence" value="ECO:0007669"/>
    <property type="project" value="UniProtKB-SubCell"/>
</dbReference>
<evidence type="ECO:0000313" key="11">
    <source>
        <dbReference type="EMBL" id="QBE49097.1"/>
    </source>
</evidence>
<dbReference type="Pfam" id="PF00005">
    <property type="entry name" value="ABC_tran"/>
    <property type="match status" value="2"/>
</dbReference>
<evidence type="ECO:0000256" key="7">
    <source>
        <dbReference type="ARBA" id="ARBA00022840"/>
    </source>
</evidence>
<dbReference type="InterPro" id="IPR003593">
    <property type="entry name" value="AAA+_ATPase"/>
</dbReference>
<accession>A0A4P6KFA9</accession>
<dbReference type="PROSITE" id="PS00211">
    <property type="entry name" value="ABC_TRANSPORTER_1"/>
    <property type="match status" value="1"/>
</dbReference>
<feature type="domain" description="ABC transporter" evidence="10">
    <location>
        <begin position="267"/>
        <end position="508"/>
    </location>
</feature>
<dbReference type="PROSITE" id="PS50893">
    <property type="entry name" value="ABC_TRANSPORTER_2"/>
    <property type="match status" value="2"/>
</dbReference>
<evidence type="ECO:0000256" key="6">
    <source>
        <dbReference type="ARBA" id="ARBA00022741"/>
    </source>
</evidence>
<dbReference type="InterPro" id="IPR050107">
    <property type="entry name" value="ABC_carbohydrate_import_ATPase"/>
</dbReference>
<evidence type="ECO:0000256" key="8">
    <source>
        <dbReference type="ARBA" id="ARBA00022967"/>
    </source>
</evidence>
<name>A0A4P6KFA9_9MICO</name>
<keyword evidence="4" id="KW-0762">Sugar transport</keyword>
<keyword evidence="8" id="KW-1278">Translocase</keyword>
<dbReference type="PANTHER" id="PTHR43790">
    <property type="entry name" value="CARBOHYDRATE TRANSPORT ATP-BINDING PROTEIN MG119-RELATED"/>
    <property type="match status" value="1"/>
</dbReference>
<dbReference type="SUPFAM" id="SSF52540">
    <property type="entry name" value="P-loop containing nucleoside triphosphate hydrolases"/>
    <property type="match status" value="2"/>
</dbReference>
<evidence type="ECO:0000256" key="3">
    <source>
        <dbReference type="ARBA" id="ARBA00022475"/>
    </source>
</evidence>
<keyword evidence="5" id="KW-0677">Repeat</keyword>
<keyword evidence="2" id="KW-0813">Transport</keyword>
<dbReference type="InterPro" id="IPR003439">
    <property type="entry name" value="ABC_transporter-like_ATP-bd"/>
</dbReference>
<evidence type="ECO:0000256" key="1">
    <source>
        <dbReference type="ARBA" id="ARBA00004202"/>
    </source>
</evidence>
<dbReference type="GO" id="GO:0005524">
    <property type="term" value="F:ATP binding"/>
    <property type="evidence" value="ECO:0007669"/>
    <property type="project" value="UniProtKB-KW"/>
</dbReference>
<proteinExistence type="predicted"/>
<evidence type="ECO:0000256" key="9">
    <source>
        <dbReference type="ARBA" id="ARBA00023136"/>
    </source>
</evidence>
<gene>
    <name evidence="11" type="ORF">EVS81_09775</name>
</gene>
<keyword evidence="12" id="KW-1185">Reference proteome</keyword>
<dbReference type="OrthoDB" id="39350at2"/>
<evidence type="ECO:0000256" key="5">
    <source>
        <dbReference type="ARBA" id="ARBA00022737"/>
    </source>
</evidence>
<evidence type="ECO:0000256" key="2">
    <source>
        <dbReference type="ARBA" id="ARBA00022448"/>
    </source>
</evidence>
<dbReference type="GO" id="GO:0016887">
    <property type="term" value="F:ATP hydrolysis activity"/>
    <property type="evidence" value="ECO:0007669"/>
    <property type="project" value="InterPro"/>
</dbReference>
<dbReference type="FunFam" id="3.40.50.300:FF:000127">
    <property type="entry name" value="Ribose import ATP-binding protein RbsA"/>
    <property type="match status" value="1"/>
</dbReference>
<dbReference type="AlphaFoldDB" id="A0A4P6KFA9"/>
<sequence>MTIPSTPTDERERAGLALQVDSLVKEYPGVRALDGVSLDLRAGEVHAIIGENGAGKSTLIKTLAGAIAPTSGTITVNGEPYERLTPQLARELGIAVIYQEFTLFPNLSASENVFLGEFILKGKGPVLDRKAMAAKSRALFSRLGVSISPNALVETLTTGYQQIVEIAKALSKDAKLLIMDEPSAPLTASEVDAMFAIVEALKREGMTIVYISHRMEEIFRLSDRVTVLRDGSYVTTVPTAETTKRELISLMVGRELGEGYPEREHPIGEPSLTVDGLGGNGVHDISFVARRGEILGFAGLIGAGRTELMELLFGAKRPETGTVELHGSSVLSTSPIQAIRNGIALVPEDRKRHGLVLEFSIEQNITLPTLKKLSRGPVVSGSAEAELSDRYMRELRVKAPSGKEIVGNLSGGNQQKVVLAKWLATGPEVLIFDEPTRGIDIGARHEIYLIMNRLAAEGKTILMISSDMEELIGMSDRVVVLQEGRQRGLLAREDITQEAILTLASEGDLV</sequence>
<dbReference type="InterPro" id="IPR017871">
    <property type="entry name" value="ABC_transporter-like_CS"/>
</dbReference>
<evidence type="ECO:0000313" key="12">
    <source>
        <dbReference type="Proteomes" id="UP000289260"/>
    </source>
</evidence>
<dbReference type="KEGG" id="ltr:EVS81_09775"/>
<dbReference type="InterPro" id="IPR027417">
    <property type="entry name" value="P-loop_NTPase"/>
</dbReference>
<dbReference type="PANTHER" id="PTHR43790:SF3">
    <property type="entry name" value="D-ALLOSE IMPORT ATP-BINDING PROTEIN ALSA-RELATED"/>
    <property type="match status" value="1"/>
</dbReference>
<dbReference type="CDD" id="cd03216">
    <property type="entry name" value="ABC_Carb_Monos_I"/>
    <property type="match status" value="1"/>
</dbReference>
<keyword evidence="7 11" id="KW-0067">ATP-binding</keyword>
<dbReference type="SMART" id="SM00382">
    <property type="entry name" value="AAA"/>
    <property type="match status" value="2"/>
</dbReference>